<dbReference type="HOGENOM" id="CLU_032616_0_1_1"/>
<keyword evidence="7 11" id="KW-0067">ATP-binding</keyword>
<evidence type="ECO:0000256" key="10">
    <source>
        <dbReference type="RuleBase" id="RU003783"/>
    </source>
</evidence>
<comment type="cofactor">
    <cofactor evidence="1">
        <name>Mg(2+)</name>
        <dbReference type="ChEBI" id="CHEBI:18420"/>
    </cofactor>
</comment>
<keyword evidence="8" id="KW-0460">Magnesium</keyword>
<evidence type="ECO:0000256" key="11">
    <source>
        <dbReference type="RuleBase" id="RU003785"/>
    </source>
</evidence>
<evidence type="ECO:0000256" key="2">
    <source>
        <dbReference type="ARBA" id="ARBA00005842"/>
    </source>
</evidence>
<evidence type="ECO:0000313" key="13">
    <source>
        <dbReference type="Proteomes" id="UP000029725"/>
    </source>
</evidence>
<sequence>MNPHPLKKVLILSGPTGVGKTAIAVLLSSLLDGEIISCDSVQIYKELVIGSNKELGLPVPQHLIDIVSWKEKNFTNADFHSLCLGKIEEITSRGKIPLLVGGTGFYTKWIVQGRPSCPPPSKEILAVVDQMTDNCDWEEAINLLKAVDPEYAASLYKNDRYRLKRAIANHLQTNQPMSSFKPTKEDMKYDFRCFYLSKDRPTLSLSIDCRCEKMISNGLLREVGELWLQGLKKDYSAGRAIGYSETIDFIESLWVKYSSITADEQDEFFKTKEVLAKFRNYVDLFKASSRQYSRRQDSWHKDSEFKWIDGSVLKSKFDSVEMDPLIATSTYITRAFNLSRFEWDTSAEFEEIHKESLSLRWSDTIRKSMKTYQAIAKENLKSIFTCDDTCHATMLDQLKSVFNKKHTN</sequence>
<evidence type="ECO:0000313" key="12">
    <source>
        <dbReference type="EMBL" id="KGG50088.1"/>
    </source>
</evidence>
<dbReference type="Gene3D" id="1.10.20.140">
    <property type="match status" value="1"/>
</dbReference>
<keyword evidence="6 11" id="KW-0547">Nucleotide-binding</keyword>
<evidence type="ECO:0000256" key="8">
    <source>
        <dbReference type="ARBA" id="ARBA00022842"/>
    </source>
</evidence>
<evidence type="ECO:0000256" key="1">
    <source>
        <dbReference type="ARBA" id="ARBA00001946"/>
    </source>
</evidence>
<proteinExistence type="inferred from homology"/>
<dbReference type="HAMAP" id="MF_00185">
    <property type="entry name" value="IPP_trans"/>
    <property type="match status" value="1"/>
</dbReference>
<dbReference type="AlphaFoldDB" id="A0A098VLY8"/>
<dbReference type="EMBL" id="JMKJ01000601">
    <property type="protein sequence ID" value="KGG50088.1"/>
    <property type="molecule type" value="Genomic_DNA"/>
</dbReference>
<evidence type="ECO:0000256" key="5">
    <source>
        <dbReference type="ARBA" id="ARBA00022694"/>
    </source>
</evidence>
<evidence type="ECO:0000256" key="4">
    <source>
        <dbReference type="ARBA" id="ARBA00022679"/>
    </source>
</evidence>
<evidence type="ECO:0000256" key="3">
    <source>
        <dbReference type="ARBA" id="ARBA00012665"/>
    </source>
</evidence>
<dbReference type="PANTHER" id="PTHR11088">
    <property type="entry name" value="TRNA DIMETHYLALLYLTRANSFERASE"/>
    <property type="match status" value="1"/>
</dbReference>
<reference evidence="12 13" key="1">
    <citation type="submission" date="2014-04" db="EMBL/GenBank/DDBJ databases">
        <title>A new species of microsporidia sheds light on the evolution of extreme parasitism.</title>
        <authorList>
            <person name="Haag K.L."/>
            <person name="James T.Y."/>
            <person name="Larsson R."/>
            <person name="Schaer T.M."/>
            <person name="Refardt D."/>
            <person name="Pombert J.-F."/>
            <person name="Ebert D."/>
        </authorList>
    </citation>
    <scope>NUCLEOTIDE SEQUENCE [LARGE SCALE GENOMIC DNA]</scope>
    <source>
        <strain evidence="12 13">UGP3</strain>
        <tissue evidence="12">Spores</tissue>
    </source>
</reference>
<keyword evidence="13" id="KW-1185">Reference proteome</keyword>
<keyword evidence="5 10" id="KW-0819">tRNA processing</keyword>
<dbReference type="GO" id="GO:0006400">
    <property type="term" value="P:tRNA modification"/>
    <property type="evidence" value="ECO:0007669"/>
    <property type="project" value="TreeGrafter"/>
</dbReference>
<comment type="catalytic activity">
    <reaction evidence="9 10">
        <text>adenosine(37) in tRNA + dimethylallyl diphosphate = N(6)-dimethylallyladenosine(37) in tRNA + diphosphate</text>
        <dbReference type="Rhea" id="RHEA:26482"/>
        <dbReference type="Rhea" id="RHEA-COMP:10162"/>
        <dbReference type="Rhea" id="RHEA-COMP:10375"/>
        <dbReference type="ChEBI" id="CHEBI:33019"/>
        <dbReference type="ChEBI" id="CHEBI:57623"/>
        <dbReference type="ChEBI" id="CHEBI:74411"/>
        <dbReference type="ChEBI" id="CHEBI:74415"/>
        <dbReference type="EC" id="2.5.1.75"/>
    </reaction>
</comment>
<dbReference type="PANTHER" id="PTHR11088:SF60">
    <property type="entry name" value="TRNA DIMETHYLALLYLTRANSFERASE"/>
    <property type="match status" value="1"/>
</dbReference>
<name>A0A098VLY8_9MICR</name>
<dbReference type="Pfam" id="PF01715">
    <property type="entry name" value="IPPT"/>
    <property type="match status" value="1"/>
</dbReference>
<comment type="caution">
    <text evidence="12">The sequence shown here is derived from an EMBL/GenBank/DDBJ whole genome shotgun (WGS) entry which is preliminary data.</text>
</comment>
<dbReference type="NCBIfam" id="TIGR00174">
    <property type="entry name" value="miaA"/>
    <property type="match status" value="1"/>
</dbReference>
<accession>A0A098VLY8</accession>
<dbReference type="GO" id="GO:0052381">
    <property type="term" value="F:tRNA dimethylallyltransferase activity"/>
    <property type="evidence" value="ECO:0007669"/>
    <property type="project" value="UniProtKB-EC"/>
</dbReference>
<dbReference type="InterPro" id="IPR018022">
    <property type="entry name" value="IPT"/>
</dbReference>
<evidence type="ECO:0000256" key="6">
    <source>
        <dbReference type="ARBA" id="ARBA00022741"/>
    </source>
</evidence>
<dbReference type="Gene3D" id="3.40.50.300">
    <property type="entry name" value="P-loop containing nucleotide triphosphate hydrolases"/>
    <property type="match status" value="1"/>
</dbReference>
<dbReference type="Proteomes" id="UP000029725">
    <property type="component" value="Unassembled WGS sequence"/>
</dbReference>
<dbReference type="EC" id="2.5.1.75" evidence="3 10"/>
<evidence type="ECO:0000256" key="9">
    <source>
        <dbReference type="ARBA" id="ARBA00049563"/>
    </source>
</evidence>
<dbReference type="VEuPathDB" id="MicrosporidiaDB:DI09_8p270"/>
<dbReference type="OrthoDB" id="2195148at2759"/>
<dbReference type="InterPro" id="IPR039657">
    <property type="entry name" value="Dimethylallyltransferase"/>
</dbReference>
<evidence type="ECO:0000256" key="7">
    <source>
        <dbReference type="ARBA" id="ARBA00022840"/>
    </source>
</evidence>
<protein>
    <recommendedName>
        <fullName evidence="3 10">tRNA dimethylallyltransferase</fullName>
        <ecNumber evidence="3 10">2.5.1.75</ecNumber>
    </recommendedName>
</protein>
<dbReference type="RefSeq" id="XP_013236515.1">
    <property type="nucleotide sequence ID" value="XM_013381061.1"/>
</dbReference>
<dbReference type="InterPro" id="IPR027417">
    <property type="entry name" value="P-loop_NTPase"/>
</dbReference>
<dbReference type="GO" id="GO:0005524">
    <property type="term" value="F:ATP binding"/>
    <property type="evidence" value="ECO:0007669"/>
    <property type="project" value="UniProtKB-KW"/>
</dbReference>
<comment type="similarity">
    <text evidence="2 11">Belongs to the IPP transferase family.</text>
</comment>
<keyword evidence="4 11" id="KW-0808">Transferase</keyword>
<gene>
    <name evidence="12" type="ORF">DI09_8p270</name>
</gene>
<organism evidence="12 13">
    <name type="scientific">Mitosporidium daphniae</name>
    <dbReference type="NCBI Taxonomy" id="1485682"/>
    <lineage>
        <taxon>Eukaryota</taxon>
        <taxon>Fungi</taxon>
        <taxon>Fungi incertae sedis</taxon>
        <taxon>Microsporidia</taxon>
        <taxon>Mitosporidium</taxon>
    </lineage>
</organism>
<dbReference type="GeneID" id="25261027"/>
<dbReference type="SUPFAM" id="SSF52540">
    <property type="entry name" value="P-loop containing nucleoside triphosphate hydrolases"/>
    <property type="match status" value="1"/>
</dbReference>